<dbReference type="GO" id="GO:0046961">
    <property type="term" value="F:proton-transporting ATPase activity, rotational mechanism"/>
    <property type="evidence" value="ECO:0007669"/>
    <property type="project" value="InterPro"/>
</dbReference>
<evidence type="ECO:0000259" key="12">
    <source>
        <dbReference type="Pfam" id="PF00137"/>
    </source>
</evidence>
<evidence type="ECO:0000256" key="11">
    <source>
        <dbReference type="RuleBase" id="RU363060"/>
    </source>
</evidence>
<keyword evidence="11" id="KW-0926">Vacuole</keyword>
<evidence type="ECO:0000256" key="5">
    <source>
        <dbReference type="ARBA" id="ARBA00022781"/>
    </source>
</evidence>
<evidence type="ECO:0000256" key="8">
    <source>
        <dbReference type="ARBA" id="ARBA00023136"/>
    </source>
</evidence>
<reference evidence="13" key="1">
    <citation type="submission" date="2023-08" db="EMBL/GenBank/DDBJ databases">
        <title>Black Yeasts Isolated from many extreme environments.</title>
        <authorList>
            <person name="Coleine C."/>
            <person name="Stajich J.E."/>
            <person name="Selbmann L."/>
        </authorList>
    </citation>
    <scope>NUCLEOTIDE SEQUENCE</scope>
    <source>
        <strain evidence="13">CCFEE 5810</strain>
    </source>
</reference>
<evidence type="ECO:0000256" key="1">
    <source>
        <dbReference type="ARBA" id="ARBA00004128"/>
    </source>
</evidence>
<dbReference type="PRINTS" id="PR00122">
    <property type="entry name" value="VACATPASE"/>
</dbReference>
<keyword evidence="7 11" id="KW-0406">Ion transport</keyword>
<keyword evidence="3 11" id="KW-0813">Transport</keyword>
<feature type="transmembrane region" description="Helical" evidence="11">
    <location>
        <begin position="74"/>
        <end position="98"/>
    </location>
</feature>
<dbReference type="Gene3D" id="1.20.120.610">
    <property type="entry name" value="lithium bound rotor ring of v- atpase"/>
    <property type="match status" value="1"/>
</dbReference>
<feature type="transmembrane region" description="Helical" evidence="11">
    <location>
        <begin position="110"/>
        <end position="136"/>
    </location>
</feature>
<dbReference type="NCBIfam" id="TIGR01100">
    <property type="entry name" value="V_ATP_synt_C"/>
    <property type="match status" value="1"/>
</dbReference>
<keyword evidence="4 11" id="KW-0812">Transmembrane</keyword>
<dbReference type="InterPro" id="IPR000245">
    <property type="entry name" value="ATPase_proteolipid_csu"/>
</dbReference>
<dbReference type="GO" id="GO:0033179">
    <property type="term" value="C:proton-transporting V-type ATPase, V0 domain"/>
    <property type="evidence" value="ECO:0007669"/>
    <property type="project" value="InterPro"/>
</dbReference>
<gene>
    <name evidence="13" type="primary">VMA3</name>
    <name evidence="13" type="ORF">LTR97_010163</name>
</gene>
<dbReference type="PANTHER" id="PTHR10263">
    <property type="entry name" value="V-TYPE PROTON ATPASE PROTEOLIPID SUBUNIT"/>
    <property type="match status" value="1"/>
</dbReference>
<dbReference type="Proteomes" id="UP001310594">
    <property type="component" value="Unassembled WGS sequence"/>
</dbReference>
<organism evidence="13 14">
    <name type="scientific">Elasticomyces elasticus</name>
    <dbReference type="NCBI Taxonomy" id="574655"/>
    <lineage>
        <taxon>Eukaryota</taxon>
        <taxon>Fungi</taxon>
        <taxon>Dikarya</taxon>
        <taxon>Ascomycota</taxon>
        <taxon>Pezizomycotina</taxon>
        <taxon>Dothideomycetes</taxon>
        <taxon>Dothideomycetidae</taxon>
        <taxon>Mycosphaerellales</taxon>
        <taxon>Teratosphaeriaceae</taxon>
        <taxon>Elasticomyces</taxon>
    </lineage>
</organism>
<dbReference type="Pfam" id="PF00137">
    <property type="entry name" value="ATP-synt_C"/>
    <property type="match status" value="2"/>
</dbReference>
<evidence type="ECO:0000256" key="4">
    <source>
        <dbReference type="ARBA" id="ARBA00022692"/>
    </source>
</evidence>
<feature type="domain" description="V-ATPase proteolipid subunit C-like" evidence="12">
    <location>
        <begin position="77"/>
        <end position="135"/>
    </location>
</feature>
<evidence type="ECO:0000256" key="6">
    <source>
        <dbReference type="ARBA" id="ARBA00022989"/>
    </source>
</evidence>
<comment type="subcellular location">
    <subcellularLocation>
        <location evidence="1 11">Vacuole membrane</location>
        <topology evidence="1 11">Multi-pass membrane protein</topology>
    </subcellularLocation>
</comment>
<evidence type="ECO:0000256" key="9">
    <source>
        <dbReference type="ARBA" id="ARBA00045519"/>
    </source>
</evidence>
<dbReference type="InterPro" id="IPR035921">
    <property type="entry name" value="F/V-ATP_Csub_sf"/>
</dbReference>
<dbReference type="InterPro" id="IPR011555">
    <property type="entry name" value="ATPase_proteolipid_su_C_euk"/>
</dbReference>
<dbReference type="EMBL" id="JAVRQU010000017">
    <property type="protein sequence ID" value="KAK5693594.1"/>
    <property type="molecule type" value="Genomic_DNA"/>
</dbReference>
<comment type="function">
    <text evidence="9">Proton-conducting pore forming subunit of the V0 complex of vacuolar(H+)-ATPase (V-ATPase), a multisubunit enzyme composed of a peripheral complex (V1) that hydrolyzes ATP and a membrane integral complex (V0) that translocates protons. V-ATPase is responsible for acidifying and maintaining the pH of intracellular compartments.</text>
</comment>
<dbReference type="GO" id="GO:0005774">
    <property type="term" value="C:vacuolar membrane"/>
    <property type="evidence" value="ECO:0007669"/>
    <property type="project" value="UniProtKB-SubCell"/>
</dbReference>
<evidence type="ECO:0000256" key="10">
    <source>
        <dbReference type="ARBA" id="ARBA00046480"/>
    </source>
</evidence>
<evidence type="ECO:0000313" key="14">
    <source>
        <dbReference type="Proteomes" id="UP001310594"/>
    </source>
</evidence>
<dbReference type="CDD" id="cd18175">
    <property type="entry name" value="ATP-synt_Vo_c_ATP6C_rpt1"/>
    <property type="match status" value="1"/>
</dbReference>
<feature type="transmembrane region" description="Helical" evidence="11">
    <location>
        <begin position="41"/>
        <end position="62"/>
    </location>
</feature>
<sequence>MGCVAAIVFSSFGAAYGTAKSSNGFFASTIMHPELAVRNLIPAIFAGILAIYGLVAAVLISGHIRMELSLYTSLVNLGSGLAVGLSCLAAGFALGMVGDAGTRSVAQQPRLYVSMVLILIFAEVLGLYGLIVALLVDSKARLGYDKCGS</sequence>
<comment type="similarity">
    <text evidence="2 11">Belongs to the V-ATPase proteolipid subunit family.</text>
</comment>
<evidence type="ECO:0000313" key="13">
    <source>
        <dbReference type="EMBL" id="KAK5693594.1"/>
    </source>
</evidence>
<evidence type="ECO:0000256" key="3">
    <source>
        <dbReference type="ARBA" id="ARBA00022448"/>
    </source>
</evidence>
<keyword evidence="5 11" id="KW-0375">Hydrogen ion transport</keyword>
<dbReference type="SUPFAM" id="SSF81333">
    <property type="entry name" value="F1F0 ATP synthase subunit C"/>
    <property type="match status" value="2"/>
</dbReference>
<dbReference type="AlphaFoldDB" id="A0AAN7W1K4"/>
<feature type="domain" description="V-ATPase proteolipid subunit C-like" evidence="12">
    <location>
        <begin position="1"/>
        <end position="60"/>
    </location>
</feature>
<comment type="subunit">
    <text evidence="10 11">V-ATPase is a heteromultimeric enzyme composed of a peripheral catalytic V1 complex (components A to H) attached to an integral membrane V0 proton pore complex (components: a, c, c', c'', d, e, f and VOA1). The decameric c-ring forms the proton-conducting pore, and is composed of eight proteolipid subunits c, one subunit c' and one subunit c''.</text>
</comment>
<dbReference type="FunFam" id="1.20.120.610:FF:000001">
    <property type="entry name" value="V-type proton ATPase proteolipid subunit"/>
    <property type="match status" value="1"/>
</dbReference>
<evidence type="ECO:0000256" key="7">
    <source>
        <dbReference type="ARBA" id="ARBA00023065"/>
    </source>
</evidence>
<protein>
    <recommendedName>
        <fullName evidence="11">V-type proton ATPase proteolipid subunit</fullName>
    </recommendedName>
</protein>
<name>A0AAN7W1K4_9PEZI</name>
<dbReference type="InterPro" id="IPR002379">
    <property type="entry name" value="ATPase_proteolipid_c-like_dom"/>
</dbReference>
<comment type="function">
    <text evidence="11">Proton-conducting pore forming of the V0 complex of vacuolar(H+)-ATPase (V-ATPase), a multisubunit enzyme composed of a peripheral complex (V1) that hydrolyzes ATP and a membrane integral complex (V0) that translocates protons. V-ATPase is responsible for acidifying and maintaining the pH of intracellular compartments.</text>
</comment>
<accession>A0AAN7W1K4</accession>
<dbReference type="CDD" id="cd18176">
    <property type="entry name" value="ATP-synt_Vo_c_ATP6C_rpt2"/>
    <property type="match status" value="1"/>
</dbReference>
<proteinExistence type="inferred from homology"/>
<keyword evidence="8 11" id="KW-0472">Membrane</keyword>
<keyword evidence="6 11" id="KW-1133">Transmembrane helix</keyword>
<comment type="caution">
    <text evidence="13">The sequence shown here is derived from an EMBL/GenBank/DDBJ whole genome shotgun (WGS) entry which is preliminary data.</text>
</comment>
<evidence type="ECO:0000256" key="2">
    <source>
        <dbReference type="ARBA" id="ARBA00007296"/>
    </source>
</evidence>